<dbReference type="InterPro" id="IPR011324">
    <property type="entry name" value="Cytotoxic_necrot_fac-like_cat"/>
</dbReference>
<dbReference type="Pfam" id="PF02578">
    <property type="entry name" value="Cu-oxidase_4"/>
    <property type="match status" value="1"/>
</dbReference>
<name>A0A9D2CLC8_9BACE</name>
<comment type="catalytic activity">
    <reaction evidence="1">
        <text>inosine + phosphate = alpha-D-ribose 1-phosphate + hypoxanthine</text>
        <dbReference type="Rhea" id="RHEA:27646"/>
        <dbReference type="ChEBI" id="CHEBI:17368"/>
        <dbReference type="ChEBI" id="CHEBI:17596"/>
        <dbReference type="ChEBI" id="CHEBI:43474"/>
        <dbReference type="ChEBI" id="CHEBI:57720"/>
        <dbReference type="EC" id="2.4.2.1"/>
    </reaction>
    <physiologicalReaction direction="left-to-right" evidence="1">
        <dbReference type="Rhea" id="RHEA:27647"/>
    </physiologicalReaction>
</comment>
<evidence type="ECO:0000256" key="8">
    <source>
        <dbReference type="ARBA" id="ARBA00048968"/>
    </source>
</evidence>
<keyword evidence="5" id="KW-0378">Hydrolase</keyword>
<evidence type="ECO:0000256" key="2">
    <source>
        <dbReference type="ARBA" id="ARBA00007353"/>
    </source>
</evidence>
<reference evidence="11" key="2">
    <citation type="submission" date="2021-04" db="EMBL/GenBank/DDBJ databases">
        <authorList>
            <person name="Gilroy R."/>
        </authorList>
    </citation>
    <scope>NUCLEOTIDE SEQUENCE</scope>
    <source>
        <strain evidence="11">Gambia2-208</strain>
    </source>
</reference>
<comment type="caution">
    <text evidence="11">The sequence shown here is derived from an EMBL/GenBank/DDBJ whole genome shotgun (WGS) entry which is preliminary data.</text>
</comment>
<evidence type="ECO:0000256" key="3">
    <source>
        <dbReference type="ARBA" id="ARBA00022679"/>
    </source>
</evidence>
<dbReference type="InterPro" id="IPR003730">
    <property type="entry name" value="Cu_polyphenol_OxRdtase"/>
</dbReference>
<protein>
    <recommendedName>
        <fullName evidence="10">Purine nucleoside phosphorylase</fullName>
    </recommendedName>
</protein>
<evidence type="ECO:0000313" key="12">
    <source>
        <dbReference type="Proteomes" id="UP000886851"/>
    </source>
</evidence>
<dbReference type="Gene3D" id="3.60.140.10">
    <property type="entry name" value="CNF1/YfiH-like putative cysteine hydrolases"/>
    <property type="match status" value="1"/>
</dbReference>
<gene>
    <name evidence="11" type="primary">pgeF</name>
    <name evidence="11" type="ORF">H9824_06930</name>
</gene>
<evidence type="ECO:0000256" key="9">
    <source>
        <dbReference type="ARBA" id="ARBA00049893"/>
    </source>
</evidence>
<comment type="catalytic activity">
    <reaction evidence="7">
        <text>adenosine + H2O + H(+) = inosine + NH4(+)</text>
        <dbReference type="Rhea" id="RHEA:24408"/>
        <dbReference type="ChEBI" id="CHEBI:15377"/>
        <dbReference type="ChEBI" id="CHEBI:15378"/>
        <dbReference type="ChEBI" id="CHEBI:16335"/>
        <dbReference type="ChEBI" id="CHEBI:17596"/>
        <dbReference type="ChEBI" id="CHEBI:28938"/>
        <dbReference type="EC" id="3.5.4.4"/>
    </reaction>
    <physiologicalReaction direction="left-to-right" evidence="7">
        <dbReference type="Rhea" id="RHEA:24409"/>
    </physiologicalReaction>
</comment>
<dbReference type="GO" id="GO:0005507">
    <property type="term" value="F:copper ion binding"/>
    <property type="evidence" value="ECO:0007669"/>
    <property type="project" value="TreeGrafter"/>
</dbReference>
<evidence type="ECO:0000256" key="10">
    <source>
        <dbReference type="RuleBase" id="RU361274"/>
    </source>
</evidence>
<dbReference type="CDD" id="cd16833">
    <property type="entry name" value="YfiH"/>
    <property type="match status" value="1"/>
</dbReference>
<dbReference type="GO" id="GO:0017061">
    <property type="term" value="F:S-methyl-5-thioadenosine phosphorylase activity"/>
    <property type="evidence" value="ECO:0007669"/>
    <property type="project" value="UniProtKB-EC"/>
</dbReference>
<organism evidence="11 12">
    <name type="scientific">Candidatus Bacteroides pullicola</name>
    <dbReference type="NCBI Taxonomy" id="2838475"/>
    <lineage>
        <taxon>Bacteria</taxon>
        <taxon>Pseudomonadati</taxon>
        <taxon>Bacteroidota</taxon>
        <taxon>Bacteroidia</taxon>
        <taxon>Bacteroidales</taxon>
        <taxon>Bacteroidaceae</taxon>
        <taxon>Bacteroides</taxon>
    </lineage>
</organism>
<comment type="catalytic activity">
    <reaction evidence="9">
        <text>S-methyl-5'-thioadenosine + phosphate = 5-(methylsulfanyl)-alpha-D-ribose 1-phosphate + adenine</text>
        <dbReference type="Rhea" id="RHEA:11852"/>
        <dbReference type="ChEBI" id="CHEBI:16708"/>
        <dbReference type="ChEBI" id="CHEBI:17509"/>
        <dbReference type="ChEBI" id="CHEBI:43474"/>
        <dbReference type="ChEBI" id="CHEBI:58533"/>
        <dbReference type="EC" id="2.4.2.28"/>
    </reaction>
    <physiologicalReaction direction="left-to-right" evidence="9">
        <dbReference type="Rhea" id="RHEA:11853"/>
    </physiologicalReaction>
</comment>
<accession>A0A9D2CLC8</accession>
<dbReference type="NCBIfam" id="TIGR00726">
    <property type="entry name" value="peptidoglycan editing factor PgeF"/>
    <property type="match status" value="1"/>
</dbReference>
<reference evidence="11" key="1">
    <citation type="journal article" date="2021" name="PeerJ">
        <title>Extensive microbial diversity within the chicken gut microbiome revealed by metagenomics and culture.</title>
        <authorList>
            <person name="Gilroy R."/>
            <person name="Ravi A."/>
            <person name="Getino M."/>
            <person name="Pursley I."/>
            <person name="Horton D.L."/>
            <person name="Alikhan N.F."/>
            <person name="Baker D."/>
            <person name="Gharbi K."/>
            <person name="Hall N."/>
            <person name="Watson M."/>
            <person name="Adriaenssens E.M."/>
            <person name="Foster-Nyarko E."/>
            <person name="Jarju S."/>
            <person name="Secka A."/>
            <person name="Antonio M."/>
            <person name="Oren A."/>
            <person name="Chaudhuri R.R."/>
            <person name="La Ragione R."/>
            <person name="Hildebrand F."/>
            <person name="Pallen M.J."/>
        </authorList>
    </citation>
    <scope>NUCLEOTIDE SEQUENCE</scope>
    <source>
        <strain evidence="11">Gambia2-208</strain>
    </source>
</reference>
<dbReference type="InterPro" id="IPR038371">
    <property type="entry name" value="Cu_polyphenol_OxRdtase_sf"/>
</dbReference>
<comment type="catalytic activity">
    <reaction evidence="8">
        <text>adenosine + phosphate = alpha-D-ribose 1-phosphate + adenine</text>
        <dbReference type="Rhea" id="RHEA:27642"/>
        <dbReference type="ChEBI" id="CHEBI:16335"/>
        <dbReference type="ChEBI" id="CHEBI:16708"/>
        <dbReference type="ChEBI" id="CHEBI:43474"/>
        <dbReference type="ChEBI" id="CHEBI:57720"/>
        <dbReference type="EC" id="2.4.2.1"/>
    </reaction>
    <physiologicalReaction direction="left-to-right" evidence="8">
        <dbReference type="Rhea" id="RHEA:27643"/>
    </physiologicalReaction>
</comment>
<proteinExistence type="inferred from homology"/>
<keyword evidence="4" id="KW-0479">Metal-binding</keyword>
<dbReference type="SUPFAM" id="SSF64438">
    <property type="entry name" value="CNF1/YfiH-like putative cysteine hydrolases"/>
    <property type="match status" value="1"/>
</dbReference>
<keyword evidence="3" id="KW-0808">Transferase</keyword>
<evidence type="ECO:0000256" key="7">
    <source>
        <dbReference type="ARBA" id="ARBA00047989"/>
    </source>
</evidence>
<keyword evidence="6" id="KW-0862">Zinc</keyword>
<evidence type="ECO:0000256" key="4">
    <source>
        <dbReference type="ARBA" id="ARBA00022723"/>
    </source>
</evidence>
<dbReference type="PANTHER" id="PTHR30616">
    <property type="entry name" value="UNCHARACTERIZED PROTEIN YFIH"/>
    <property type="match status" value="1"/>
</dbReference>
<evidence type="ECO:0000256" key="1">
    <source>
        <dbReference type="ARBA" id="ARBA00000553"/>
    </source>
</evidence>
<evidence type="ECO:0000256" key="5">
    <source>
        <dbReference type="ARBA" id="ARBA00022801"/>
    </source>
</evidence>
<sequence length="275" mass="30547">MNKKRMLEYGLNRLCPGIFCFSTTRHGGVSTGNYASLNCTPYTGDDLDCVRRNQEILLSALPQRPRELIIPWQTHGTQVLAVDEAFLSAGKEQRHDLLQGIDALVTRLPGICLCISTADCIPILLYDKKQHAIAAVHAGWRGTVNFIIGHALERMRTLYGTDGADVSAVIGPGISLEAFEVGDEVYDAFRRAGFPMERIARKQEKWHIDLWEANRLQLLDFGVPSASIETAGICTYTHYEDFFSARRLGIKSGRMLSGIVMNRNLCALCAQMING</sequence>
<dbReference type="Proteomes" id="UP000886851">
    <property type="component" value="Unassembled WGS sequence"/>
</dbReference>
<dbReference type="EMBL" id="DXCV01000048">
    <property type="protein sequence ID" value="HIY88419.1"/>
    <property type="molecule type" value="Genomic_DNA"/>
</dbReference>
<dbReference type="GO" id="GO:0016787">
    <property type="term" value="F:hydrolase activity"/>
    <property type="evidence" value="ECO:0007669"/>
    <property type="project" value="UniProtKB-KW"/>
</dbReference>
<dbReference type="AlphaFoldDB" id="A0A9D2CLC8"/>
<comment type="similarity">
    <text evidence="2 10">Belongs to the purine nucleoside phosphorylase YfiH/LACC1 family.</text>
</comment>
<dbReference type="PANTHER" id="PTHR30616:SF2">
    <property type="entry name" value="PURINE NUCLEOSIDE PHOSPHORYLASE LACC1"/>
    <property type="match status" value="1"/>
</dbReference>
<evidence type="ECO:0000313" key="11">
    <source>
        <dbReference type="EMBL" id="HIY88419.1"/>
    </source>
</evidence>
<evidence type="ECO:0000256" key="6">
    <source>
        <dbReference type="ARBA" id="ARBA00022833"/>
    </source>
</evidence>